<sequence>MNQKLLAIAIIAAVGSSGAAWGATGLSFGDTVQLNSNGGANKTKLVRLTSGRLVTVYGDYLDPNDNTVYDVKAQAERPARDIFARYCDAECDDIASWSTPVNISGTASQSSIDTDWNGDGTRTAFAGDSDKPNVFNSGSRIAVTWVDKYCEGPDGTPETTLQRTVSYLTLEDREIPFSCTHVVTGISESEGITWNERVQLSSGERDAKQDVNRGVGTGQWAITWQEDPRGLQRGEAGGPGDGASGAKVSHGTDIWYSYAVAGWADQGAGYGLWAAPVRVTDNYDSQTASGNFDVIKDSGGAVVADDQIESGRAGASRANLALQFGSLDAAPQAIVAYEETKGSEGVYEGKYVRYQTFDWNTPGEQAGCIISNPALNGRRVRFVPQKTPGAESGLRLAIFWKEGEFTQGGPSDIMLRKGVVNEGGNGFSTAEMVPAVDHAACETSDYLTAIGLNNEPALNMSSRTLEAQATSDADIPTSTLSDDTYQKVEENAIAHRAQLRGDDLYVGYTYTPVLAELLYTNTKNYNFYLRHYDAVAGTWSAPENLSNIEDTTINVREPRLVGAPGSTPACTAPTPNPEECQDKSKFYIAWGTQTNVSDWSLEEPEELDLYAARAEDKGAYVTPVVTFAGEAEGVEAFESQVRMTPAGNQLFAVWNENRDGGTHAMFRQSTTVEIPDDGTDDGIDDGDSTSSSSNGGGTIFGCSYNPGAPFDPTLFLLTALAIGGLTVRRFKLRA</sequence>
<evidence type="ECO:0000313" key="4">
    <source>
        <dbReference type="Proteomes" id="UP000177445"/>
    </source>
</evidence>
<accession>A0A1D9GPG1</accession>
<name>A0A1D9GPG1_9GAMM</name>
<organism evidence="3 4">
    <name type="scientific">Marinobacter salinus</name>
    <dbReference type="NCBI Taxonomy" id="1874317"/>
    <lineage>
        <taxon>Bacteria</taxon>
        <taxon>Pseudomonadati</taxon>
        <taxon>Pseudomonadota</taxon>
        <taxon>Gammaproteobacteria</taxon>
        <taxon>Pseudomonadales</taxon>
        <taxon>Marinobacteraceae</taxon>
        <taxon>Marinobacter</taxon>
    </lineage>
</organism>
<dbReference type="AlphaFoldDB" id="A0A1D9GPG1"/>
<dbReference type="Proteomes" id="UP000177445">
    <property type="component" value="Chromosome"/>
</dbReference>
<evidence type="ECO:0000256" key="1">
    <source>
        <dbReference type="SAM" id="MobiDB-lite"/>
    </source>
</evidence>
<reference evidence="3 4" key="1">
    <citation type="submission" date="2016-10" db="EMBL/GenBank/DDBJ databases">
        <title>Marinobacter salinus sp. nov., a moderately halophilic bacterium isolated from a tidal flat environment.</title>
        <authorList>
            <person name="Park S.-J."/>
        </authorList>
    </citation>
    <scope>NUCLEOTIDE SEQUENCE [LARGE SCALE GENOMIC DNA]</scope>
    <source>
        <strain evidence="3 4">Hb8</strain>
    </source>
</reference>
<keyword evidence="4" id="KW-1185">Reference proteome</keyword>
<dbReference type="OrthoDB" id="8913567at2"/>
<feature type="compositionally biased region" description="Acidic residues" evidence="1">
    <location>
        <begin position="674"/>
        <end position="687"/>
    </location>
</feature>
<dbReference type="NCBIfam" id="NF040591">
    <property type="entry name" value="choice_anch_O"/>
    <property type="match status" value="1"/>
</dbReference>
<evidence type="ECO:0000313" key="3">
    <source>
        <dbReference type="EMBL" id="AOY89522.1"/>
    </source>
</evidence>
<dbReference type="RefSeq" id="WP_070972303.1">
    <property type="nucleotide sequence ID" value="NZ_CP017715.1"/>
</dbReference>
<feature type="region of interest" description="Disordered" evidence="1">
    <location>
        <begin position="672"/>
        <end position="694"/>
    </location>
</feature>
<feature type="chain" id="PRO_5009442064" evidence="2">
    <location>
        <begin position="23"/>
        <end position="734"/>
    </location>
</feature>
<dbReference type="KEGG" id="msq:BKP64_15845"/>
<evidence type="ECO:0000256" key="2">
    <source>
        <dbReference type="SAM" id="SignalP"/>
    </source>
</evidence>
<dbReference type="EMBL" id="CP017715">
    <property type="protein sequence ID" value="AOY89522.1"/>
    <property type="molecule type" value="Genomic_DNA"/>
</dbReference>
<keyword evidence="2" id="KW-0732">Signal</keyword>
<dbReference type="NCBIfam" id="NF033191">
    <property type="entry name" value="JDVT-CTERM"/>
    <property type="match status" value="1"/>
</dbReference>
<protein>
    <submittedName>
        <fullName evidence="3">Uncharacterized protein</fullName>
    </submittedName>
</protein>
<feature type="signal peptide" evidence="2">
    <location>
        <begin position="1"/>
        <end position="22"/>
    </location>
</feature>
<proteinExistence type="predicted"/>
<gene>
    <name evidence="3" type="ORF">BKP64_15845</name>
</gene>